<dbReference type="EMBL" id="QJUI01000016">
    <property type="protein sequence ID" value="TBU75013.1"/>
    <property type="molecule type" value="Genomic_DNA"/>
</dbReference>
<dbReference type="Pfam" id="PF00126">
    <property type="entry name" value="HTH_1"/>
    <property type="match status" value="1"/>
</dbReference>
<keyword evidence="2" id="KW-0805">Transcription regulation</keyword>
<keyword evidence="7" id="KW-1185">Reference proteome</keyword>
<dbReference type="InterPro" id="IPR017786">
    <property type="entry name" value="TF_choline_sulphate-util"/>
</dbReference>
<organism evidence="6 7">
    <name type="scientific">Phytopseudomonas daroniae</name>
    <dbReference type="NCBI Taxonomy" id="2487519"/>
    <lineage>
        <taxon>Bacteria</taxon>
        <taxon>Pseudomonadati</taxon>
        <taxon>Pseudomonadota</taxon>
        <taxon>Gammaproteobacteria</taxon>
        <taxon>Pseudomonadales</taxon>
        <taxon>Pseudomonadaceae</taxon>
        <taxon>Phytopseudomonas</taxon>
    </lineage>
</organism>
<dbReference type="GO" id="GO:0043565">
    <property type="term" value="F:sequence-specific DNA binding"/>
    <property type="evidence" value="ECO:0007669"/>
    <property type="project" value="TreeGrafter"/>
</dbReference>
<dbReference type="PRINTS" id="PR00039">
    <property type="entry name" value="HTHLYSR"/>
</dbReference>
<dbReference type="AlphaFoldDB" id="A0A4Q9QHX9"/>
<dbReference type="InterPro" id="IPR036388">
    <property type="entry name" value="WH-like_DNA-bd_sf"/>
</dbReference>
<protein>
    <submittedName>
        <fullName evidence="6">LysR family transcriptional regulator</fullName>
    </submittedName>
</protein>
<dbReference type="SUPFAM" id="SSF53850">
    <property type="entry name" value="Periplasmic binding protein-like II"/>
    <property type="match status" value="1"/>
</dbReference>
<gene>
    <name evidence="6" type="ORF">DNK06_18120</name>
</gene>
<dbReference type="InterPro" id="IPR036390">
    <property type="entry name" value="WH_DNA-bd_sf"/>
</dbReference>
<dbReference type="SUPFAM" id="SSF46785">
    <property type="entry name" value="Winged helix' DNA-binding domain"/>
    <property type="match status" value="1"/>
</dbReference>
<accession>A0A4Q9QHX9</accession>
<dbReference type="PANTHER" id="PTHR30537:SF26">
    <property type="entry name" value="GLYCINE CLEAVAGE SYSTEM TRANSCRIPTIONAL ACTIVATOR"/>
    <property type="match status" value="1"/>
</dbReference>
<dbReference type="CDD" id="cd08432">
    <property type="entry name" value="PBP2_GcdR_TrpI_HvrB_AmpR_like"/>
    <property type="match status" value="1"/>
</dbReference>
<comment type="similarity">
    <text evidence="1">Belongs to the LysR transcriptional regulatory family.</text>
</comment>
<keyword evidence="3" id="KW-0238">DNA-binding</keyword>
<evidence type="ECO:0000256" key="4">
    <source>
        <dbReference type="ARBA" id="ARBA00023163"/>
    </source>
</evidence>
<dbReference type="FunFam" id="1.10.10.10:FF:000001">
    <property type="entry name" value="LysR family transcriptional regulator"/>
    <property type="match status" value="1"/>
</dbReference>
<proteinExistence type="inferred from homology"/>
<dbReference type="InterPro" id="IPR058163">
    <property type="entry name" value="LysR-type_TF_proteobact-type"/>
</dbReference>
<dbReference type="InterPro" id="IPR000847">
    <property type="entry name" value="LysR_HTH_N"/>
</dbReference>
<dbReference type="Gene3D" id="3.40.190.10">
    <property type="entry name" value="Periplasmic binding protein-like II"/>
    <property type="match status" value="2"/>
</dbReference>
<evidence type="ECO:0000256" key="1">
    <source>
        <dbReference type="ARBA" id="ARBA00009437"/>
    </source>
</evidence>
<comment type="caution">
    <text evidence="6">The sequence shown here is derived from an EMBL/GenBank/DDBJ whole genome shotgun (WGS) entry which is preliminary data.</text>
</comment>
<dbReference type="PANTHER" id="PTHR30537">
    <property type="entry name" value="HTH-TYPE TRANSCRIPTIONAL REGULATOR"/>
    <property type="match status" value="1"/>
</dbReference>
<dbReference type="Proteomes" id="UP000292302">
    <property type="component" value="Unassembled WGS sequence"/>
</dbReference>
<evidence type="ECO:0000256" key="2">
    <source>
        <dbReference type="ARBA" id="ARBA00023015"/>
    </source>
</evidence>
<evidence type="ECO:0000313" key="7">
    <source>
        <dbReference type="Proteomes" id="UP000292302"/>
    </source>
</evidence>
<dbReference type="GO" id="GO:0003700">
    <property type="term" value="F:DNA-binding transcription factor activity"/>
    <property type="evidence" value="ECO:0007669"/>
    <property type="project" value="InterPro"/>
</dbReference>
<dbReference type="RefSeq" id="WP_131181403.1">
    <property type="nucleotide sequence ID" value="NZ_QJUI01000016.1"/>
</dbReference>
<evidence type="ECO:0000256" key="3">
    <source>
        <dbReference type="ARBA" id="ARBA00023125"/>
    </source>
</evidence>
<dbReference type="Gene3D" id="1.10.10.10">
    <property type="entry name" value="Winged helix-like DNA-binding domain superfamily/Winged helix DNA-binding domain"/>
    <property type="match status" value="1"/>
</dbReference>
<reference evidence="6 7" key="1">
    <citation type="submission" date="2018-06" db="EMBL/GenBank/DDBJ databases">
        <title>Three novel Pseudomonas species isolated from symptomatic oak.</title>
        <authorList>
            <person name="Bueno-Gonzalez V."/>
            <person name="Brady C."/>
        </authorList>
    </citation>
    <scope>NUCLEOTIDE SEQUENCE [LARGE SCALE GENOMIC DNA]</scope>
    <source>
        <strain evidence="6 7">P9A</strain>
    </source>
</reference>
<evidence type="ECO:0000313" key="6">
    <source>
        <dbReference type="EMBL" id="TBU75013.1"/>
    </source>
</evidence>
<dbReference type="InterPro" id="IPR005119">
    <property type="entry name" value="LysR_subst-bd"/>
</dbReference>
<dbReference type="NCBIfam" id="TIGR03418">
    <property type="entry name" value="chol_sulf_TF"/>
    <property type="match status" value="1"/>
</dbReference>
<feature type="domain" description="HTH lysR-type" evidence="5">
    <location>
        <begin position="8"/>
        <end position="65"/>
    </location>
</feature>
<evidence type="ECO:0000259" key="5">
    <source>
        <dbReference type="PROSITE" id="PS50931"/>
    </source>
</evidence>
<dbReference type="OrthoDB" id="5526340at2"/>
<keyword evidence="4" id="KW-0804">Transcription</keyword>
<dbReference type="Pfam" id="PF03466">
    <property type="entry name" value="LysR_substrate"/>
    <property type="match status" value="1"/>
</dbReference>
<dbReference type="GO" id="GO:0006351">
    <property type="term" value="P:DNA-templated transcription"/>
    <property type="evidence" value="ECO:0007669"/>
    <property type="project" value="TreeGrafter"/>
</dbReference>
<name>A0A4Q9QHX9_9GAMM</name>
<sequence length="317" mass="35374">MLKALEGISLDVLRVFESAARHLSFTAAAAELGSSQPAISQQIKRLEERLATRLFDRVYRGIVLTEAGETLLGPVQEGLAVLDAGLEAVVGRQQHEVLQVATDFAFAAYWLMPRLQRFHQLYPEVDVSLVTSERDMASLPAEIDVAISFGDGRLKNGQVHLLFEEEAFPVCSPHLLNGQSASANELLARLPLLHLRPENRSRWFDWNGLFRALGIAETPIPGSLRFDNYTLLIQAAIAGQGVAIGWRHLVDELLAQGLLRRIDGRTATSEFGYYVVLPERKRRVRLVQNFVDWLRDELLRETLPPLQGAINPRGIAI</sequence>
<dbReference type="PROSITE" id="PS50931">
    <property type="entry name" value="HTH_LYSR"/>
    <property type="match status" value="1"/>
</dbReference>